<dbReference type="PANTHER" id="PTHR22605">
    <property type="entry name" value="RZ-TYPE DOMAIN-CONTAINING PROTEIN"/>
    <property type="match status" value="1"/>
</dbReference>
<reference evidence="1" key="1">
    <citation type="submission" date="2021-02" db="EMBL/GenBank/DDBJ databases">
        <authorList>
            <person name="Nowell W R."/>
        </authorList>
    </citation>
    <scope>NUCLEOTIDE SEQUENCE</scope>
</reference>
<protein>
    <submittedName>
        <fullName evidence="1">Uncharacterized protein</fullName>
    </submittedName>
</protein>
<dbReference type="InterPro" id="IPR031248">
    <property type="entry name" value="RNF213"/>
</dbReference>
<name>A0A815RXQ2_9BILA</name>
<dbReference type="GO" id="GO:0016887">
    <property type="term" value="F:ATP hydrolysis activity"/>
    <property type="evidence" value="ECO:0007669"/>
    <property type="project" value="InterPro"/>
</dbReference>
<dbReference type="Proteomes" id="UP000663834">
    <property type="component" value="Unassembled WGS sequence"/>
</dbReference>
<dbReference type="GO" id="GO:0004842">
    <property type="term" value="F:ubiquitin-protein transferase activity"/>
    <property type="evidence" value="ECO:0007669"/>
    <property type="project" value="InterPro"/>
</dbReference>
<organism evidence="1 2">
    <name type="scientific">Rotaria magnacalcarata</name>
    <dbReference type="NCBI Taxonomy" id="392030"/>
    <lineage>
        <taxon>Eukaryota</taxon>
        <taxon>Metazoa</taxon>
        <taxon>Spiralia</taxon>
        <taxon>Gnathifera</taxon>
        <taxon>Rotifera</taxon>
        <taxon>Eurotatoria</taxon>
        <taxon>Bdelloidea</taxon>
        <taxon>Philodinida</taxon>
        <taxon>Philodinidae</taxon>
        <taxon>Rotaria</taxon>
    </lineage>
</organism>
<dbReference type="EMBL" id="CAJNOW010006408">
    <property type="protein sequence ID" value="CAF1484065.1"/>
    <property type="molecule type" value="Genomic_DNA"/>
</dbReference>
<sequence>MSDFAEDINNELRNTEILSNIKLCMETGKTILMVNTERIHGSLYDVFNQNFSIMATDDTRKIFSKVAIGPKTIDVVVHEDFQCIIHLECLVENEQTIIKNVEEKVQSFIQHFGRQYFYGLNENTLYSCLLSLIKINGNEQYYLSNPNQHYSQLTIKSKSFIEKNPTDLQQCLVRLILSQLIQLVSPESIILKLPTLEDSIAQSLCTNYFQQQEHFNIENFIRELISKPCIGVDNSELWENPTDESRTETNIIITKKVMIFTRTSSYLDGLNEQTKSEFFNNDDFTGYDGNLTDKIDVLNLASIENSVKLQHGFHDFGHDEQKAILIIVIDAQQSHHIPFLRQLIDHVHYTYNADTQKQEKYFLMLIHSPARQLYHQFFIINNYGLDALLKLSTNQSGFNSLLKLIDYSSFTAEDESANVLTSPLDHRTFQIVTQYSCIAETPFYHLFHQRVRAHVEDIKLKHISKLNENKEQDIIARQDHDVTRRVTTVDNTDYELNETVILSAEQFRSKLVTSILNDTTLAETITEHVLNSYLNDLVRTFCLVLEKQFPDDHAQSEKVIGFIAQWIQLVDDDDLQLLQSSANQNIFLLAYAFTMVEYVQNDVLSLYSACRIINRLNPTESFQIDLFNKNGSNRSRVREELLRHMFDLLWKSLREICLNDNENSETWIQSYVFISKYYPSDKILGQIQLITIKSELELMNLAYLIFLNEKISHPKELVSCLLDLLNSHGNENNLNYSTSHFFKLLPDIIETIHKYFVDKNENESTLMIDLQQWIISTLKTDTQSCKDEINYLFKYLNQSLCHWSLPMKQFAFDQLANLSVQGVQQNRPTTTQIKNNFFDRLKLFSTIVECFSDDNRLQNYQLPYHPIVIDNRKIQERPILIDLFFFHLKRHANDATIDTKLIKKLMLLEMPTINSLHPLPSASNIFQQFKGYFSLHFTGLLLCDTNLNPDDTRKLMNMVKTLIDQYLSIEEPIVQFSPHLQLFLATIVSKHSWSFLVDLLNSDRIRNVNNQWANHLHRLLESKEPVRLKKDLQRCHQLQFTVASKPDISSIFPHLHLFYDELCKIIENCVIDDTPEERWKPLSDWIETKLNSDPIQLKSNEIKAMLLLNIYYNYYCSNHLASVQPLLEIVNDALEPLPEDLKVFRALLQPEQHIIGYTQENVNEDVNCLNRLFKLDSNEEDELAIRHCLVNLMVMILMGGKQSFLWTFAFEPLTLENTFGFGSTTHFVIQKNGIHYDCGCVLTLNGDLTRFPSRENHSVMNVPAVYTVLFSTFGAMAWNLLLFDESVENLHGPILSPTAIDDNTIDIDELQSIVQQITAFSNELKAIENTLLQQSAKSLREICEFVAVENPILQLIPNTIKCEHYVSLNIYLIQLRSILQERTINIQERERKIWSENLDLQCDNQQQTKEVNRYQVYLNPTTTVDNNQTGNEIDEWPLLLTETDKLTDIDKDKGRNTIDPEPEPVEIEPAPIIERVISSVYRSLFKLKIQFVPLTYSTLIQKLHEQEHPILSTLATKAQKYSLKYPDGRKPSSHLCKSEKLFENLKKAFSENRYDPETFAVIDQSQIVIDFINAGNRVPRSMSPEYSIIERTHLVDLRIHFRTNLFKYSTTSTCEILAIINRFTEESQLEITSSDTRLCFFDEVGKCIDDKTVGDIDRTENNSTVNIYVKEEDNTISVLSQITVQLKEDQHHTNLFSSATTWQQINRWIKTLIVDESIDNYIIWDPEQKIVVDENHPISSAHDQTTFDGISENETTKVTFLYETNQQLICTLKSTPIFRLLNNEQLLRQLEVKISPKNCVLMLNEINNQLLMQNDMQQPLSDYLNIDYEPICFRIVILIIILKYDDQKSLQIPISNRNLTVAQLLEKTGMPTDVYKYLALNETFEIISNNQSLSDSNEVNFILVKDNETCIVEIEKNQEVLLVNLENEKIQKQYVICATIAHVCKSNNIDMSYQYLLYSDDFVPSIDTSLASFRSGMLHFKVIDNNLPISIKISNDEEKQSTTIHCSRSITIKRLCQIVCQLFGVNDLYYELNDGESELDGDLSLDDIDSSKIEYELTLNCKAALKSKITYGDHTIMLPCNESTLLSTIMKEICGRFQILESCHSMYRLILMNDDQTQTDWDDAIDDVLGQFPDGTTVIPFQLEKLNE</sequence>
<accession>A0A815RXQ2</accession>
<proteinExistence type="predicted"/>
<gene>
    <name evidence="1" type="ORF">KQP761_LOCUS13732</name>
</gene>
<evidence type="ECO:0000313" key="2">
    <source>
        <dbReference type="Proteomes" id="UP000663834"/>
    </source>
</evidence>
<evidence type="ECO:0000313" key="1">
    <source>
        <dbReference type="EMBL" id="CAF1484065.1"/>
    </source>
</evidence>
<dbReference type="OrthoDB" id="10068372at2759"/>
<dbReference type="PANTHER" id="PTHR22605:SF1">
    <property type="entry name" value="RZ-TYPE DOMAIN-CONTAINING PROTEIN"/>
    <property type="match status" value="1"/>
</dbReference>
<comment type="caution">
    <text evidence="1">The sequence shown here is derived from an EMBL/GenBank/DDBJ whole genome shotgun (WGS) entry which is preliminary data.</text>
</comment>